<evidence type="ECO:0000313" key="2">
    <source>
        <dbReference type="Proteomes" id="UP000595197"/>
    </source>
</evidence>
<gene>
    <name evidence="1" type="ORF">IGS68_07785</name>
</gene>
<dbReference type="SUPFAM" id="SSF53300">
    <property type="entry name" value="vWA-like"/>
    <property type="match status" value="1"/>
</dbReference>
<dbReference type="RefSeq" id="WP_201078668.1">
    <property type="nucleotide sequence ID" value="NZ_CP067420.1"/>
</dbReference>
<dbReference type="InterPro" id="IPR036465">
    <property type="entry name" value="vWFA_dom_sf"/>
</dbReference>
<dbReference type="EMBL" id="CP067420">
    <property type="protein sequence ID" value="QQP91100.1"/>
    <property type="molecule type" value="Genomic_DNA"/>
</dbReference>
<keyword evidence="2" id="KW-1185">Reference proteome</keyword>
<evidence type="ECO:0000313" key="1">
    <source>
        <dbReference type="EMBL" id="QQP91100.1"/>
    </source>
</evidence>
<name>A0ABX7BBI6_9PROT</name>
<accession>A0ABX7BBI6</accession>
<reference evidence="1" key="1">
    <citation type="submission" date="2021-02" db="EMBL/GenBank/DDBJ databases">
        <title>Skermanella TT6 skin isolate.</title>
        <authorList>
            <person name="Lee K."/>
            <person name="Ganzorig M."/>
        </authorList>
    </citation>
    <scope>NUCLEOTIDE SEQUENCE</scope>
    <source>
        <strain evidence="1">TT6</strain>
    </source>
</reference>
<proteinExistence type="predicted"/>
<dbReference type="Proteomes" id="UP000595197">
    <property type="component" value="Chromosome"/>
</dbReference>
<sequence>MADDDKTLPTTKSSQSDVDAFLRKVAATPNLRQSGRRGRLMFAMDATASRQPSWDRACQIQAEMFEATAALGGLDVQLVFYRGFRQCQASPWVGNAKDLLKRMTSVTCLGGQTQIDRVLNHALKESRREKVDAVVFVGDCMEEEVDRLCHHAGELGLLGVPVFMFHEGGEPIARRAFEQIARLSGGAYCPFDASSAQQLKELLSAVAVFAAGGRPALADYSRGKGDVVRLLSHQVGNR</sequence>
<dbReference type="Gene3D" id="3.40.50.410">
    <property type="entry name" value="von Willebrand factor, type A domain"/>
    <property type="match status" value="1"/>
</dbReference>
<protein>
    <submittedName>
        <fullName evidence="1">VWA domain-containing protein</fullName>
    </submittedName>
</protein>
<organism evidence="1 2">
    <name type="scientific">Skermanella cutis</name>
    <dbReference type="NCBI Taxonomy" id="2775420"/>
    <lineage>
        <taxon>Bacteria</taxon>
        <taxon>Pseudomonadati</taxon>
        <taxon>Pseudomonadota</taxon>
        <taxon>Alphaproteobacteria</taxon>
        <taxon>Rhodospirillales</taxon>
        <taxon>Azospirillaceae</taxon>
        <taxon>Skermanella</taxon>
    </lineage>
</organism>